<dbReference type="PROSITE" id="PS50093">
    <property type="entry name" value="PKD"/>
    <property type="match status" value="2"/>
</dbReference>
<dbReference type="Gene3D" id="1.25.40.390">
    <property type="match status" value="2"/>
</dbReference>
<reference evidence="2 3" key="1">
    <citation type="submission" date="2017-06" db="EMBL/GenBank/DDBJ databases">
        <authorList>
            <person name="Kim H.J."/>
            <person name="Triplett B.A."/>
        </authorList>
    </citation>
    <scope>NUCLEOTIDE SEQUENCE [LARGE SCALE GENOMIC DNA]</scope>
    <source>
        <strain evidence="2 3">DSM 19307</strain>
    </source>
</reference>
<name>A0A239LPE6_EKHLU</name>
<dbReference type="AlphaFoldDB" id="A0A239LPE6"/>
<dbReference type="RefSeq" id="WP_089358034.1">
    <property type="nucleotide sequence ID" value="NZ_FZPD01000005.1"/>
</dbReference>
<dbReference type="Pfam" id="PF18911">
    <property type="entry name" value="PKD_4"/>
    <property type="match status" value="1"/>
</dbReference>
<feature type="domain" description="PKD" evidence="1">
    <location>
        <begin position="30"/>
        <end position="95"/>
    </location>
</feature>
<dbReference type="EMBL" id="FZPD01000005">
    <property type="protein sequence ID" value="SNT31514.1"/>
    <property type="molecule type" value="Genomic_DNA"/>
</dbReference>
<dbReference type="InterPro" id="IPR011990">
    <property type="entry name" value="TPR-like_helical_dom_sf"/>
</dbReference>
<dbReference type="SUPFAM" id="SSF49299">
    <property type="entry name" value="PKD domain"/>
    <property type="match status" value="2"/>
</dbReference>
<dbReference type="Proteomes" id="UP000198393">
    <property type="component" value="Unassembled WGS sequence"/>
</dbReference>
<feature type="domain" description="PKD" evidence="1">
    <location>
        <begin position="147"/>
        <end position="194"/>
    </location>
</feature>
<dbReference type="Gene3D" id="2.60.40.10">
    <property type="entry name" value="Immunoglobulins"/>
    <property type="match status" value="2"/>
</dbReference>
<protein>
    <submittedName>
        <fullName evidence="2">PKD domain-containing protein</fullName>
    </submittedName>
</protein>
<dbReference type="CDD" id="cd00146">
    <property type="entry name" value="PKD"/>
    <property type="match status" value="2"/>
</dbReference>
<sequence>MKALTLIALFVTMITFQCCDLGSDEDNSLLEANFSVVERNVGTDEQVLFQDESTGNPSTWLWEFPGGSPETSTEQNPTVTYAEEGFKSVTLTVSNGSETDMVEKIDYIEVDSDPTVEDDFVAEFEVDKNVVEVGEEVQFTDITEGATSWEWEFPGGNPEVSTEQNPIVTYSTAGFKTVVLVVTNGEGKTSVSENENFIEVITPQLTESELIEKYDQALIDLKQFIQYTYLFDAVLTNQYELSGDWSDIYNHTYSPNSVKVEKLWNDGFQILDDIALMYLNLSNISDQELMNLYDSRLIIVDSYVRHSLLNYFGYIPFYGPLKTDELSWRVATLATIEDTDLLIYDISGQANSLPEFDNGYYVEYGSEVTFTDAFLKAFRMRFSLTSISGLTLRDPFDIEADFEDIALNHVYIQSPYEEIFDNGWRRESILGFAADGDAEFSSFFNIGDYVPVIRATEPTLIYLETYLRQRNPDEIIGDEADEINDFEAIYNELATYHGYEGLPTTTNEEILDILFEVWIEDFRYEGRAFQVMKRFDKARDMLGIEDYQQLLPIPQSAIDANVNIVQNEGY</sequence>
<accession>A0A239LPE6</accession>
<keyword evidence="3" id="KW-1185">Reference proteome</keyword>
<gene>
    <name evidence="2" type="ORF">SAMN05421640_3376</name>
</gene>
<evidence type="ECO:0000259" key="1">
    <source>
        <dbReference type="PROSITE" id="PS50093"/>
    </source>
</evidence>
<dbReference type="InterPro" id="IPR013783">
    <property type="entry name" value="Ig-like_fold"/>
</dbReference>
<proteinExistence type="predicted"/>
<dbReference type="OrthoDB" id="622252at2"/>
<evidence type="ECO:0000313" key="2">
    <source>
        <dbReference type="EMBL" id="SNT31514.1"/>
    </source>
</evidence>
<dbReference type="InterPro" id="IPR022409">
    <property type="entry name" value="PKD/Chitinase_dom"/>
</dbReference>
<dbReference type="InterPro" id="IPR000601">
    <property type="entry name" value="PKD_dom"/>
</dbReference>
<organism evidence="2 3">
    <name type="scientific">Ekhidna lutea</name>
    <dbReference type="NCBI Taxonomy" id="447679"/>
    <lineage>
        <taxon>Bacteria</taxon>
        <taxon>Pseudomonadati</taxon>
        <taxon>Bacteroidota</taxon>
        <taxon>Cytophagia</taxon>
        <taxon>Cytophagales</taxon>
        <taxon>Reichenbachiellaceae</taxon>
        <taxon>Ekhidna</taxon>
    </lineage>
</organism>
<dbReference type="SMART" id="SM00089">
    <property type="entry name" value="PKD"/>
    <property type="match status" value="2"/>
</dbReference>
<evidence type="ECO:0000313" key="3">
    <source>
        <dbReference type="Proteomes" id="UP000198393"/>
    </source>
</evidence>
<dbReference type="InterPro" id="IPR035986">
    <property type="entry name" value="PKD_dom_sf"/>
</dbReference>
<dbReference type="SUPFAM" id="SSF48452">
    <property type="entry name" value="TPR-like"/>
    <property type="match status" value="1"/>
</dbReference>
<dbReference type="Pfam" id="PF00801">
    <property type="entry name" value="PKD"/>
    <property type="match status" value="1"/>
</dbReference>